<feature type="active site" description="Cysteine persulfide intermediate" evidence="9">
    <location>
        <position position="206"/>
    </location>
</feature>
<evidence type="ECO:0000259" key="10">
    <source>
        <dbReference type="Pfam" id="PF20258"/>
    </source>
</evidence>
<dbReference type="InterPro" id="IPR046885">
    <property type="entry name" value="MnmA-like_C"/>
</dbReference>
<dbReference type="InterPro" id="IPR046884">
    <property type="entry name" value="MnmA-like_central"/>
</dbReference>
<dbReference type="GO" id="GO:0002143">
    <property type="term" value="P:tRNA wobble position uridine thiolation"/>
    <property type="evidence" value="ECO:0007669"/>
    <property type="project" value="TreeGrafter"/>
</dbReference>
<evidence type="ECO:0000256" key="1">
    <source>
        <dbReference type="ARBA" id="ARBA00022555"/>
    </source>
</evidence>
<comment type="caution">
    <text evidence="9">Lacks conserved residue(s) required for the propagation of feature annotation.</text>
</comment>
<organism evidence="12 13">
    <name type="scientific">Candidatus Dojkabacteria bacterium</name>
    <dbReference type="NCBI Taxonomy" id="2099670"/>
    <lineage>
        <taxon>Bacteria</taxon>
        <taxon>Candidatus Dojkabacteria</taxon>
    </lineage>
</organism>
<keyword evidence="5 9" id="KW-0067">ATP-binding</keyword>
<comment type="caution">
    <text evidence="12">The sequence shown here is derived from an EMBL/GenBank/DDBJ whole genome shotgun (WGS) entry which is preliminary data.</text>
</comment>
<evidence type="ECO:0000256" key="5">
    <source>
        <dbReference type="ARBA" id="ARBA00022840"/>
    </source>
</evidence>
<feature type="region of interest" description="Interaction with tRNA" evidence="9">
    <location>
        <begin position="313"/>
        <end position="314"/>
    </location>
</feature>
<dbReference type="Gene3D" id="2.30.30.280">
    <property type="entry name" value="Adenine nucleotide alpha hydrolases-like domains"/>
    <property type="match status" value="1"/>
</dbReference>
<sequence>MEDYTDKSKIKVFVAISGGVDSSVSAALLKEQGYKVYGVFMKNWSGDDFGIQADCPWEEDQKDAEAVCKALDIPFRSVNFEKEYRERVVEYFFEEISKGRTPNPDVMCNKEIKFGIFLEKALELGADLIATGHYAQVNYNSVKSEYELHKGVDTNKDQTYFLNQITQEQLAKTLFPIGGYEKSEVRDLAHKYNIPVADKPDSQGICFIGEINVKEFLRANLATHAGDIIDIDTNKVVGSHDGFEFYTIGQREGLGIGGAREPYYVVAKDKEQNIVYVAQGSQNKHLYSTVVHFSELHMIASNFSDVHVQASIRYRQTPVDGIIDIENNLIRFEQPVRAAAAGQSIVFYEDTKCIASAIIEETPQ</sequence>
<keyword evidence="9" id="KW-0963">Cytoplasm</keyword>
<dbReference type="GO" id="GO:0005524">
    <property type="term" value="F:ATP binding"/>
    <property type="evidence" value="ECO:0007669"/>
    <property type="project" value="UniProtKB-KW"/>
</dbReference>
<feature type="region of interest" description="Interaction with target base in tRNA" evidence="9">
    <location>
        <begin position="103"/>
        <end position="105"/>
    </location>
</feature>
<evidence type="ECO:0000256" key="4">
    <source>
        <dbReference type="ARBA" id="ARBA00022741"/>
    </source>
</evidence>
<dbReference type="FunFam" id="2.30.30.280:FF:000001">
    <property type="entry name" value="tRNA-specific 2-thiouridylase MnmA"/>
    <property type="match status" value="1"/>
</dbReference>
<dbReference type="GO" id="GO:0000049">
    <property type="term" value="F:tRNA binding"/>
    <property type="evidence" value="ECO:0007669"/>
    <property type="project" value="UniProtKB-KW"/>
</dbReference>
<comment type="similarity">
    <text evidence="9">Belongs to the MnmA/TRMU family.</text>
</comment>
<comment type="catalytic activity">
    <reaction evidence="8 9">
        <text>S-sulfanyl-L-cysteinyl-[protein] + uridine(34) in tRNA + AH2 + ATP = 2-thiouridine(34) in tRNA + L-cysteinyl-[protein] + A + AMP + diphosphate + H(+)</text>
        <dbReference type="Rhea" id="RHEA:47032"/>
        <dbReference type="Rhea" id="RHEA-COMP:10131"/>
        <dbReference type="Rhea" id="RHEA-COMP:11726"/>
        <dbReference type="Rhea" id="RHEA-COMP:11727"/>
        <dbReference type="Rhea" id="RHEA-COMP:11728"/>
        <dbReference type="ChEBI" id="CHEBI:13193"/>
        <dbReference type="ChEBI" id="CHEBI:15378"/>
        <dbReference type="ChEBI" id="CHEBI:17499"/>
        <dbReference type="ChEBI" id="CHEBI:29950"/>
        <dbReference type="ChEBI" id="CHEBI:30616"/>
        <dbReference type="ChEBI" id="CHEBI:33019"/>
        <dbReference type="ChEBI" id="CHEBI:61963"/>
        <dbReference type="ChEBI" id="CHEBI:65315"/>
        <dbReference type="ChEBI" id="CHEBI:87170"/>
        <dbReference type="ChEBI" id="CHEBI:456215"/>
        <dbReference type="EC" id="2.8.1.13"/>
    </reaction>
</comment>
<evidence type="ECO:0000256" key="9">
    <source>
        <dbReference type="HAMAP-Rule" id="MF_00144"/>
    </source>
</evidence>
<name>A0A955L4U9_9BACT</name>
<keyword evidence="7" id="KW-1015">Disulfide bond</keyword>
<dbReference type="AlphaFoldDB" id="A0A955L4U9"/>
<dbReference type="Proteomes" id="UP000783287">
    <property type="component" value="Unassembled WGS sequence"/>
</dbReference>
<dbReference type="HAMAP" id="MF_00144">
    <property type="entry name" value="tRNA_thiouridyl_MnmA"/>
    <property type="match status" value="1"/>
</dbReference>
<protein>
    <recommendedName>
        <fullName evidence="9">tRNA-specific 2-thiouridylase MnmA</fullName>
        <ecNumber evidence="9">2.8.1.13</ecNumber>
    </recommendedName>
</protein>
<reference evidence="12" key="1">
    <citation type="submission" date="2020-04" db="EMBL/GenBank/DDBJ databases">
        <authorList>
            <person name="Zhang T."/>
        </authorList>
    </citation>
    <scope>NUCLEOTIDE SEQUENCE</scope>
    <source>
        <strain evidence="12">HKST-UBA14</strain>
    </source>
</reference>
<feature type="domain" description="tRNA-specific 2-thiouridylase MnmA-like central" evidence="11">
    <location>
        <begin position="214"/>
        <end position="279"/>
    </location>
</feature>
<dbReference type="SUPFAM" id="SSF52402">
    <property type="entry name" value="Adenine nucleotide alpha hydrolases-like"/>
    <property type="match status" value="1"/>
</dbReference>
<feature type="domain" description="tRNA-specific 2-thiouridylase MnmA-like C-terminal" evidence="10">
    <location>
        <begin position="304"/>
        <end position="359"/>
    </location>
</feature>
<evidence type="ECO:0000313" key="13">
    <source>
        <dbReference type="Proteomes" id="UP000783287"/>
    </source>
</evidence>
<keyword evidence="3 9" id="KW-0819">tRNA processing</keyword>
<keyword evidence="6 9" id="KW-0694">RNA-binding</keyword>
<feature type="site" description="Interaction with tRNA" evidence="9">
    <location>
        <position position="343"/>
    </location>
</feature>
<accession>A0A955L4U9</accession>
<dbReference type="InterPro" id="IPR014729">
    <property type="entry name" value="Rossmann-like_a/b/a_fold"/>
</dbReference>
<evidence type="ECO:0000256" key="3">
    <source>
        <dbReference type="ARBA" id="ARBA00022694"/>
    </source>
</evidence>
<feature type="binding site" evidence="9">
    <location>
        <position position="132"/>
    </location>
    <ligand>
        <name>ATP</name>
        <dbReference type="ChEBI" id="CHEBI:30616"/>
    </ligand>
</feature>
<keyword evidence="1 9" id="KW-0820">tRNA-binding</keyword>
<evidence type="ECO:0000256" key="7">
    <source>
        <dbReference type="ARBA" id="ARBA00023157"/>
    </source>
</evidence>
<dbReference type="InterPro" id="IPR004506">
    <property type="entry name" value="MnmA-like"/>
</dbReference>
<evidence type="ECO:0000256" key="6">
    <source>
        <dbReference type="ARBA" id="ARBA00022884"/>
    </source>
</evidence>
<gene>
    <name evidence="9 12" type="primary">mnmA</name>
    <name evidence="12" type="ORF">KC909_01575</name>
</gene>
<dbReference type="GO" id="GO:0103016">
    <property type="term" value="F:tRNA-uridine 2-sulfurtransferase activity"/>
    <property type="evidence" value="ECO:0007669"/>
    <property type="project" value="UniProtKB-EC"/>
</dbReference>
<dbReference type="PANTHER" id="PTHR11933">
    <property type="entry name" value="TRNA 5-METHYLAMINOMETHYL-2-THIOURIDYLATE -METHYLTRANSFERASE"/>
    <property type="match status" value="1"/>
</dbReference>
<comment type="subcellular location">
    <subcellularLocation>
        <location evidence="9">Cytoplasm</location>
    </subcellularLocation>
</comment>
<feature type="binding site" evidence="9">
    <location>
        <begin position="15"/>
        <end position="22"/>
    </location>
    <ligand>
        <name>ATP</name>
        <dbReference type="ChEBI" id="CHEBI:30616"/>
    </ligand>
</feature>
<proteinExistence type="inferred from homology"/>
<dbReference type="EC" id="2.8.1.13" evidence="9"/>
<keyword evidence="2 9" id="KW-0808">Transferase</keyword>
<reference evidence="12" key="2">
    <citation type="journal article" date="2021" name="Microbiome">
        <title>Successional dynamics and alternative stable states in a saline activated sludge microbial community over 9 years.</title>
        <authorList>
            <person name="Wang Y."/>
            <person name="Ye J."/>
            <person name="Ju F."/>
            <person name="Liu L."/>
            <person name="Boyd J.A."/>
            <person name="Deng Y."/>
            <person name="Parks D.H."/>
            <person name="Jiang X."/>
            <person name="Yin X."/>
            <person name="Woodcroft B.J."/>
            <person name="Tyson G.W."/>
            <person name="Hugenholtz P."/>
            <person name="Polz M.F."/>
            <person name="Zhang T."/>
        </authorList>
    </citation>
    <scope>NUCLEOTIDE SEQUENCE</scope>
    <source>
        <strain evidence="12">HKST-UBA14</strain>
    </source>
</reference>
<evidence type="ECO:0000259" key="11">
    <source>
        <dbReference type="Pfam" id="PF20259"/>
    </source>
</evidence>
<evidence type="ECO:0000256" key="2">
    <source>
        <dbReference type="ARBA" id="ARBA00022679"/>
    </source>
</evidence>
<comment type="function">
    <text evidence="9">Catalyzes the 2-thiolation of uridine at the wobble position (U34) of tRNA, leading to the formation of s(2)U34.</text>
</comment>
<dbReference type="Pfam" id="PF20258">
    <property type="entry name" value="tRNA_Me_trans_C"/>
    <property type="match status" value="1"/>
</dbReference>
<dbReference type="Pfam" id="PF20259">
    <property type="entry name" value="tRNA_Me_trans_M"/>
    <property type="match status" value="1"/>
</dbReference>
<dbReference type="FunFam" id="3.40.50.620:FF:000115">
    <property type="entry name" value="tRNA-specific 2-thiouridylase MnmA"/>
    <property type="match status" value="1"/>
</dbReference>
<evidence type="ECO:0000256" key="8">
    <source>
        <dbReference type="ARBA" id="ARBA00051542"/>
    </source>
</evidence>
<dbReference type="Gene3D" id="2.40.30.10">
    <property type="entry name" value="Translation factors"/>
    <property type="match status" value="1"/>
</dbReference>
<dbReference type="Pfam" id="PF03054">
    <property type="entry name" value="tRNA_Me_trans"/>
    <property type="match status" value="1"/>
</dbReference>
<dbReference type="EMBL" id="JAGQLK010000021">
    <property type="protein sequence ID" value="MCA9383031.1"/>
    <property type="molecule type" value="Genomic_DNA"/>
</dbReference>
<dbReference type="CDD" id="cd01998">
    <property type="entry name" value="MnmA_TRMU-like"/>
    <property type="match status" value="1"/>
</dbReference>
<dbReference type="Gene3D" id="3.40.50.620">
    <property type="entry name" value="HUPs"/>
    <property type="match status" value="1"/>
</dbReference>
<dbReference type="NCBIfam" id="TIGR00420">
    <property type="entry name" value="trmU"/>
    <property type="match status" value="1"/>
</dbReference>
<feature type="active site" description="Nucleophile" evidence="9">
    <location>
        <position position="108"/>
    </location>
</feature>
<dbReference type="NCBIfam" id="NF001138">
    <property type="entry name" value="PRK00143.1"/>
    <property type="match status" value="1"/>
</dbReference>
<evidence type="ECO:0000313" key="12">
    <source>
        <dbReference type="EMBL" id="MCA9383031.1"/>
    </source>
</evidence>
<dbReference type="PANTHER" id="PTHR11933:SF5">
    <property type="entry name" value="MITOCHONDRIAL TRNA-SPECIFIC 2-THIOURIDYLASE 1"/>
    <property type="match status" value="1"/>
</dbReference>
<feature type="region of interest" description="Interaction with tRNA" evidence="9">
    <location>
        <begin position="156"/>
        <end position="158"/>
    </location>
</feature>
<feature type="site" description="Interaction with tRNA" evidence="9">
    <location>
        <position position="133"/>
    </location>
</feature>
<feature type="binding site" evidence="9">
    <location>
        <position position="41"/>
    </location>
    <ligand>
        <name>ATP</name>
        <dbReference type="ChEBI" id="CHEBI:30616"/>
    </ligand>
</feature>
<dbReference type="GO" id="GO:0005737">
    <property type="term" value="C:cytoplasm"/>
    <property type="evidence" value="ECO:0007669"/>
    <property type="project" value="UniProtKB-SubCell"/>
</dbReference>
<keyword evidence="4 9" id="KW-0547">Nucleotide-binding</keyword>
<dbReference type="InterPro" id="IPR023382">
    <property type="entry name" value="MnmA-like_central_sf"/>
</dbReference>